<evidence type="ECO:0000313" key="3">
    <source>
        <dbReference type="EnsemblMetazoa" id="XP_016663099.1"/>
    </source>
</evidence>
<evidence type="ECO:0000256" key="1">
    <source>
        <dbReference type="ARBA" id="ARBA00008102"/>
    </source>
</evidence>
<dbReference type="PANTHER" id="PTHR12976">
    <property type="entry name" value="RETINAL ROD RHODOPSIN-SENSITIVE CGMP 3',5'-CYCLIC PHOSPHODIESTERASE DELTA-SUBUNIT"/>
    <property type="match status" value="1"/>
</dbReference>
<proteinExistence type="inferred from homology"/>
<dbReference type="PANTHER" id="PTHR12976:SF0">
    <property type="entry name" value="RETINAL ROD RHODOPSIN-SENSITIVE CGMP 3',5'-CYCLIC PHOSPHODIESTERASE SUBUNIT DELTA"/>
    <property type="match status" value="1"/>
</dbReference>
<name>A0A8R2D6M6_ACYPI</name>
<comment type="similarity">
    <text evidence="1">Belongs to the PDE6D/unc-119 family.</text>
</comment>
<sequence>MQLKSKHASNGFHINWINLIDNDTGVVLWYTNENYALPGIEHEAIMPRKVLDCRAMTRTIHFSSEHRINHLKLKHREFLQGCCIEEWDSEFGTVLAKTAETWETTFIPSQGSTSSYANVLSGNLLIETNFYDGDKLITSSNILMFYE</sequence>
<dbReference type="GeneID" id="107884784"/>
<protein>
    <recommendedName>
        <fullName evidence="2">GMP phosphodiesterase delta subunit domain-containing protein</fullName>
    </recommendedName>
</protein>
<dbReference type="Gene3D" id="2.70.50.40">
    <property type="entry name" value="GMP phosphodiesterase, delta subunit"/>
    <property type="match status" value="1"/>
</dbReference>
<reference evidence="4" key="1">
    <citation type="submission" date="2010-06" db="EMBL/GenBank/DDBJ databases">
        <authorList>
            <person name="Jiang H."/>
            <person name="Abraham K."/>
            <person name="Ali S."/>
            <person name="Alsbrooks S.L."/>
            <person name="Anim B.N."/>
            <person name="Anosike U.S."/>
            <person name="Attaway T."/>
            <person name="Bandaranaike D.P."/>
            <person name="Battles P.K."/>
            <person name="Bell S.N."/>
            <person name="Bell A.V."/>
            <person name="Beltran B."/>
            <person name="Bickham C."/>
            <person name="Bustamante Y."/>
            <person name="Caleb T."/>
            <person name="Canada A."/>
            <person name="Cardenas V."/>
            <person name="Carter K."/>
            <person name="Chacko J."/>
            <person name="Chandrabose M.N."/>
            <person name="Chavez D."/>
            <person name="Chavez A."/>
            <person name="Chen L."/>
            <person name="Chu H.-S."/>
            <person name="Claassen K.J."/>
            <person name="Cockrell R."/>
            <person name="Collins M."/>
            <person name="Cooper J.A."/>
            <person name="Cree A."/>
            <person name="Curry S.M."/>
            <person name="Da Y."/>
            <person name="Dao M.D."/>
            <person name="Das B."/>
            <person name="Davila M.-L."/>
            <person name="Davy-Carroll L."/>
            <person name="Denson S."/>
            <person name="Dinh H."/>
            <person name="Ebong V.E."/>
            <person name="Edwards J.R."/>
            <person name="Egan A."/>
            <person name="El-Daye J."/>
            <person name="Escobedo L."/>
            <person name="Fernandez S."/>
            <person name="Fernando P.R."/>
            <person name="Flagg N."/>
            <person name="Forbes L.D."/>
            <person name="Fowler R.G."/>
            <person name="Fu Q."/>
            <person name="Gabisi R.A."/>
            <person name="Ganer J."/>
            <person name="Garbino Pronczuk A."/>
            <person name="Garcia R.M."/>
            <person name="Garner T."/>
            <person name="Garrett T.E."/>
            <person name="Gonzalez D.A."/>
            <person name="Hamid H."/>
            <person name="Hawkins E.S."/>
            <person name="Hirani K."/>
            <person name="Hogues M.E."/>
            <person name="Hollins B."/>
            <person name="Hsiao C.-H."/>
            <person name="Jabil R."/>
            <person name="James M.L."/>
            <person name="Jhangiani S.N."/>
            <person name="Johnson B."/>
            <person name="Johnson Q."/>
            <person name="Joshi V."/>
            <person name="Kalu J.B."/>
            <person name="Kam C."/>
            <person name="Kashfia A."/>
            <person name="Keebler J."/>
            <person name="Kisamo H."/>
            <person name="Kovar C.L."/>
            <person name="Lago L.A."/>
            <person name="Lai C.-Y."/>
            <person name="Laidlaw J."/>
            <person name="Lara F."/>
            <person name="Le T.-K."/>
            <person name="Lee S.L."/>
            <person name="Legall F.H."/>
            <person name="Lemon S.J."/>
            <person name="Lewis L.R."/>
            <person name="Li B."/>
            <person name="Liu Y."/>
            <person name="Liu Y.-S."/>
            <person name="Lopez J."/>
            <person name="Lozado R.J."/>
            <person name="Lu J."/>
            <person name="Madu R.C."/>
            <person name="Maheshwari M."/>
            <person name="Maheshwari R."/>
            <person name="Malloy K."/>
            <person name="Martinez E."/>
            <person name="Mathew T."/>
            <person name="Mercado I.C."/>
            <person name="Mercado C."/>
            <person name="Meyer B."/>
            <person name="Montgomery K."/>
            <person name="Morgan M.B."/>
            <person name="Munidasa M."/>
            <person name="Nazareth L.V."/>
            <person name="Nelson J."/>
            <person name="Ng B.M."/>
            <person name="Nguyen N.B."/>
            <person name="Nguyen P.Q."/>
            <person name="Nguyen T."/>
            <person name="Obregon M."/>
            <person name="Okwuonu G.O."/>
            <person name="Onwere C.G."/>
            <person name="Orozco G."/>
            <person name="Parra A."/>
            <person name="Patel S."/>
            <person name="Patil S."/>
            <person name="Perez A."/>
            <person name="Perez Y."/>
            <person name="Pham C."/>
            <person name="Primus E.L."/>
            <person name="Pu L.-L."/>
            <person name="Puazo M."/>
            <person name="Qin X."/>
            <person name="Quiroz J.B."/>
            <person name="Reese J."/>
            <person name="Richards S."/>
            <person name="Rives C.M."/>
            <person name="Robberts R."/>
            <person name="Ruiz S.J."/>
            <person name="Ruiz M.J."/>
            <person name="Santibanez J."/>
            <person name="Schneider B.W."/>
            <person name="Sisson I."/>
            <person name="Smith M."/>
            <person name="Sodergren E."/>
            <person name="Song X.-Z."/>
            <person name="Song B.B."/>
            <person name="Summersgill H."/>
            <person name="Thelus R."/>
            <person name="Thornton R.D."/>
            <person name="Trejos Z.Y."/>
            <person name="Usmani K."/>
            <person name="Vattathil S."/>
            <person name="Villasana D."/>
            <person name="Walker D.L."/>
            <person name="Wang S."/>
            <person name="Wang K."/>
            <person name="White C.S."/>
            <person name="Williams A.C."/>
            <person name="Williamson J."/>
            <person name="Wilson K."/>
            <person name="Woghiren I.O."/>
            <person name="Woodworth J.R."/>
            <person name="Worley K.C."/>
            <person name="Wright R.A."/>
            <person name="Wu W."/>
            <person name="Young L."/>
            <person name="Zhang L."/>
            <person name="Zhang J."/>
            <person name="Zhu Y."/>
            <person name="Muzny D.M."/>
            <person name="Weinstock G."/>
            <person name="Gibbs R.A."/>
        </authorList>
    </citation>
    <scope>NUCLEOTIDE SEQUENCE [LARGE SCALE GENOMIC DNA]</scope>
    <source>
        <strain evidence="4">LSR1</strain>
    </source>
</reference>
<dbReference type="KEGG" id="api:107884784"/>
<organism evidence="3 4">
    <name type="scientific">Acyrthosiphon pisum</name>
    <name type="common">Pea aphid</name>
    <dbReference type="NCBI Taxonomy" id="7029"/>
    <lineage>
        <taxon>Eukaryota</taxon>
        <taxon>Metazoa</taxon>
        <taxon>Ecdysozoa</taxon>
        <taxon>Arthropoda</taxon>
        <taxon>Hexapoda</taxon>
        <taxon>Insecta</taxon>
        <taxon>Pterygota</taxon>
        <taxon>Neoptera</taxon>
        <taxon>Paraneoptera</taxon>
        <taxon>Hemiptera</taxon>
        <taxon>Sternorrhyncha</taxon>
        <taxon>Aphidomorpha</taxon>
        <taxon>Aphidoidea</taxon>
        <taxon>Aphididae</taxon>
        <taxon>Macrosiphini</taxon>
        <taxon>Acyrthosiphon</taxon>
    </lineage>
</organism>
<dbReference type="Proteomes" id="UP000007819">
    <property type="component" value="Chromosome X"/>
</dbReference>
<dbReference type="EnsemblMetazoa" id="XM_016807610.2">
    <property type="protein sequence ID" value="XP_016663099.1"/>
    <property type="gene ID" value="LOC107884784"/>
</dbReference>
<dbReference type="Pfam" id="PF05351">
    <property type="entry name" value="GMP_PDE_delta"/>
    <property type="match status" value="1"/>
</dbReference>
<evidence type="ECO:0000259" key="2">
    <source>
        <dbReference type="Pfam" id="PF05351"/>
    </source>
</evidence>
<dbReference type="InterPro" id="IPR008015">
    <property type="entry name" value="PDED_dom"/>
</dbReference>
<dbReference type="SUPFAM" id="SSF81296">
    <property type="entry name" value="E set domains"/>
    <property type="match status" value="1"/>
</dbReference>
<dbReference type="InterPro" id="IPR014756">
    <property type="entry name" value="Ig_E-set"/>
</dbReference>
<evidence type="ECO:0000313" key="4">
    <source>
        <dbReference type="Proteomes" id="UP000007819"/>
    </source>
</evidence>
<keyword evidence="4" id="KW-1185">Reference proteome</keyword>
<reference evidence="3" key="2">
    <citation type="submission" date="2022-06" db="UniProtKB">
        <authorList>
            <consortium name="EnsemblMetazoa"/>
        </authorList>
    </citation>
    <scope>IDENTIFICATION</scope>
</reference>
<dbReference type="RefSeq" id="XP_016663099.1">
    <property type="nucleotide sequence ID" value="XM_016807610.1"/>
</dbReference>
<dbReference type="AlphaFoldDB" id="A0A8R2D6M6"/>
<dbReference type="GO" id="GO:0005737">
    <property type="term" value="C:cytoplasm"/>
    <property type="evidence" value="ECO:0007669"/>
    <property type="project" value="TreeGrafter"/>
</dbReference>
<dbReference type="InterPro" id="IPR037036">
    <property type="entry name" value="PDED_dom_sf"/>
</dbReference>
<feature type="domain" description="GMP phosphodiesterase delta subunit" evidence="2">
    <location>
        <begin position="9"/>
        <end position="146"/>
    </location>
</feature>
<accession>A0A8R2D6M6</accession>
<dbReference type="OrthoDB" id="10248777at2759"/>